<proteinExistence type="predicted"/>
<name>A0A8K0CGI2_IGNLU</name>
<evidence type="ECO:0000259" key="1">
    <source>
        <dbReference type="Pfam" id="PF16087"/>
    </source>
</evidence>
<dbReference type="EMBL" id="VTPC01090427">
    <property type="protein sequence ID" value="KAF2883420.1"/>
    <property type="molecule type" value="Genomic_DNA"/>
</dbReference>
<dbReference type="Pfam" id="PF16087">
    <property type="entry name" value="DUF4817"/>
    <property type="match status" value="1"/>
</dbReference>
<dbReference type="Proteomes" id="UP000801492">
    <property type="component" value="Unassembled WGS sequence"/>
</dbReference>
<protein>
    <recommendedName>
        <fullName evidence="1">DUF4817 domain-containing protein</fullName>
    </recommendedName>
</protein>
<sequence length="122" mass="13803">MVDSPLLLKMDRYLLQRRILIVEHYFKNGETLTATIGKLRPIFDNQNVPSASTMKSIIKKFEETGLITDVKPSMRVRLGRSGENITAVRQNVAECPGTSIRHPAQELNILRSTILRVLTISK</sequence>
<organism evidence="2 3">
    <name type="scientific">Ignelater luminosus</name>
    <name type="common">Cucubano</name>
    <name type="synonym">Pyrophorus luminosus</name>
    <dbReference type="NCBI Taxonomy" id="2038154"/>
    <lineage>
        <taxon>Eukaryota</taxon>
        <taxon>Metazoa</taxon>
        <taxon>Ecdysozoa</taxon>
        <taxon>Arthropoda</taxon>
        <taxon>Hexapoda</taxon>
        <taxon>Insecta</taxon>
        <taxon>Pterygota</taxon>
        <taxon>Neoptera</taxon>
        <taxon>Endopterygota</taxon>
        <taxon>Coleoptera</taxon>
        <taxon>Polyphaga</taxon>
        <taxon>Elateriformia</taxon>
        <taxon>Elateroidea</taxon>
        <taxon>Elateridae</taxon>
        <taxon>Agrypninae</taxon>
        <taxon>Pyrophorini</taxon>
        <taxon>Ignelater</taxon>
    </lineage>
</organism>
<feature type="domain" description="DUF4817" evidence="1">
    <location>
        <begin position="17"/>
        <end position="67"/>
    </location>
</feature>
<accession>A0A8K0CGI2</accession>
<dbReference type="AlphaFoldDB" id="A0A8K0CGI2"/>
<evidence type="ECO:0000313" key="2">
    <source>
        <dbReference type="EMBL" id="KAF2883420.1"/>
    </source>
</evidence>
<reference evidence="2" key="1">
    <citation type="submission" date="2019-08" db="EMBL/GenBank/DDBJ databases">
        <title>The genome of the North American firefly Photinus pyralis.</title>
        <authorList>
            <consortium name="Photinus pyralis genome working group"/>
            <person name="Fallon T.R."/>
            <person name="Sander Lower S.E."/>
            <person name="Weng J.-K."/>
        </authorList>
    </citation>
    <scope>NUCLEOTIDE SEQUENCE</scope>
    <source>
        <strain evidence="2">TRF0915ILg1</strain>
        <tissue evidence="2">Whole body</tissue>
    </source>
</reference>
<dbReference type="InterPro" id="IPR032135">
    <property type="entry name" value="DUF4817"/>
</dbReference>
<gene>
    <name evidence="2" type="ORF">ILUMI_22754</name>
</gene>
<keyword evidence="3" id="KW-1185">Reference proteome</keyword>
<dbReference type="OrthoDB" id="10040454at2759"/>
<evidence type="ECO:0000313" key="3">
    <source>
        <dbReference type="Proteomes" id="UP000801492"/>
    </source>
</evidence>
<comment type="caution">
    <text evidence="2">The sequence shown here is derived from an EMBL/GenBank/DDBJ whole genome shotgun (WGS) entry which is preliminary data.</text>
</comment>